<keyword evidence="4 7" id="KW-1133">Transmembrane helix</keyword>
<keyword evidence="5 7" id="KW-0472">Membrane</keyword>
<keyword evidence="2" id="KW-1003">Cell membrane</keyword>
<dbReference type="InterPro" id="IPR025857">
    <property type="entry name" value="MacB_PCD"/>
</dbReference>
<dbReference type="GO" id="GO:0022857">
    <property type="term" value="F:transmembrane transporter activity"/>
    <property type="evidence" value="ECO:0007669"/>
    <property type="project" value="TreeGrafter"/>
</dbReference>
<protein>
    <submittedName>
        <fullName evidence="10">ABC transporter permease</fullName>
    </submittedName>
</protein>
<feature type="transmembrane region" description="Helical" evidence="7">
    <location>
        <begin position="348"/>
        <end position="375"/>
    </location>
</feature>
<comment type="caution">
    <text evidence="10">The sequence shown here is derived from an EMBL/GenBank/DDBJ whole genome shotgun (WGS) entry which is preliminary data.</text>
</comment>
<name>A0A855X169_9BACT</name>
<comment type="similarity">
    <text evidence="6">Belongs to the ABC-4 integral membrane protein family.</text>
</comment>
<accession>A0A855X169</accession>
<evidence type="ECO:0000256" key="4">
    <source>
        <dbReference type="ARBA" id="ARBA00022989"/>
    </source>
</evidence>
<evidence type="ECO:0000256" key="6">
    <source>
        <dbReference type="ARBA" id="ARBA00038076"/>
    </source>
</evidence>
<gene>
    <name evidence="10" type="ORF">C3F09_06235</name>
</gene>
<dbReference type="Pfam" id="PF12704">
    <property type="entry name" value="MacB_PCD"/>
    <property type="match status" value="1"/>
</dbReference>
<dbReference type="InterPro" id="IPR050250">
    <property type="entry name" value="Macrolide_Exporter_MacB"/>
</dbReference>
<evidence type="ECO:0000313" key="11">
    <source>
        <dbReference type="Proteomes" id="UP000250918"/>
    </source>
</evidence>
<evidence type="ECO:0000256" key="3">
    <source>
        <dbReference type="ARBA" id="ARBA00022692"/>
    </source>
</evidence>
<dbReference type="Pfam" id="PF02687">
    <property type="entry name" value="FtsX"/>
    <property type="match status" value="1"/>
</dbReference>
<reference evidence="10 11" key="1">
    <citation type="journal article" date="2018" name="ISME J.">
        <title>A methanotrophic archaeon couples anaerobic oxidation of methane to Fe(III) reduction.</title>
        <authorList>
            <person name="Cai C."/>
            <person name="Leu A.O."/>
            <person name="Xie G.J."/>
            <person name="Guo J."/>
            <person name="Feng Y."/>
            <person name="Zhao J.X."/>
            <person name="Tyson G.W."/>
            <person name="Yuan Z."/>
            <person name="Hu S."/>
        </authorList>
    </citation>
    <scope>NUCLEOTIDE SEQUENCE [LARGE SCALE GENOMIC DNA]</scope>
    <source>
        <strain evidence="10">FeB_12</strain>
    </source>
</reference>
<feature type="domain" description="MacB-like periplasmic core" evidence="9">
    <location>
        <begin position="23"/>
        <end position="265"/>
    </location>
</feature>
<feature type="transmembrane region" description="Helical" evidence="7">
    <location>
        <begin position="304"/>
        <end position="327"/>
    </location>
</feature>
<evidence type="ECO:0000256" key="2">
    <source>
        <dbReference type="ARBA" id="ARBA00022475"/>
    </source>
</evidence>
<dbReference type="Proteomes" id="UP000250918">
    <property type="component" value="Unassembled WGS sequence"/>
</dbReference>
<dbReference type="InterPro" id="IPR003838">
    <property type="entry name" value="ABC3_permease_C"/>
</dbReference>
<evidence type="ECO:0000313" key="10">
    <source>
        <dbReference type="EMBL" id="PWB72716.1"/>
    </source>
</evidence>
<dbReference type="GO" id="GO:0005886">
    <property type="term" value="C:plasma membrane"/>
    <property type="evidence" value="ECO:0007669"/>
    <property type="project" value="UniProtKB-SubCell"/>
</dbReference>
<sequence>MQWSTIYAVFIRDFRKQKKRITLTIIALCWGTISIMLLLGFGEGLQRQLTINAKGMGEGISVLWGGQTSIPYKGLGKGRPIMFVPEDVDYLKSRIPELQEIGGEYHRWGVAVKNGTRVVSEHINGVSPNYEIMRNHIPRAGGRMINELDMKLKRRVAFLGDRLTDRLFGTDTTQGMDFSDFFKDPVTSVNPEEVIGKEVLIGGVPFTVVGVAAHKMQMNSYSGMDQDKATIPATTFKAIFGDPWFDNIVYMPRDVKQMKVVERKIFEALGAKYKFDPKDDRALQIWDVAENQRQMDNLLLGIKLFLGIIGGLTLLIASVGVANIMYVSIKERTREIGIKMAVGARRSLILSQFLLEALIITFVGGFLGMGISIAATETFKRIDIQSSVLTFMGRPTISIDIGLIVVGILGIMGLLAGFFPALKASSVSPVQSLRYE</sequence>
<dbReference type="EMBL" id="PQAP01000077">
    <property type="protein sequence ID" value="PWB72716.1"/>
    <property type="molecule type" value="Genomic_DNA"/>
</dbReference>
<feature type="transmembrane region" description="Helical" evidence="7">
    <location>
        <begin position="395"/>
        <end position="419"/>
    </location>
</feature>
<feature type="domain" description="ABC3 transporter permease C-terminal" evidence="8">
    <location>
        <begin position="308"/>
        <end position="429"/>
    </location>
</feature>
<keyword evidence="3 7" id="KW-0812">Transmembrane</keyword>
<feature type="transmembrane region" description="Helical" evidence="7">
    <location>
        <begin position="21"/>
        <end position="42"/>
    </location>
</feature>
<evidence type="ECO:0000259" key="8">
    <source>
        <dbReference type="Pfam" id="PF02687"/>
    </source>
</evidence>
<dbReference type="PANTHER" id="PTHR30572:SF4">
    <property type="entry name" value="ABC TRANSPORTER PERMEASE YTRF"/>
    <property type="match status" value="1"/>
</dbReference>
<dbReference type="AlphaFoldDB" id="A0A855X169"/>
<evidence type="ECO:0000256" key="1">
    <source>
        <dbReference type="ARBA" id="ARBA00004651"/>
    </source>
</evidence>
<evidence type="ECO:0000256" key="5">
    <source>
        <dbReference type="ARBA" id="ARBA00023136"/>
    </source>
</evidence>
<evidence type="ECO:0000256" key="7">
    <source>
        <dbReference type="SAM" id="Phobius"/>
    </source>
</evidence>
<evidence type="ECO:0000259" key="9">
    <source>
        <dbReference type="Pfam" id="PF12704"/>
    </source>
</evidence>
<comment type="subcellular location">
    <subcellularLocation>
        <location evidence="1">Cell membrane</location>
        <topology evidence="1">Multi-pass membrane protein</topology>
    </subcellularLocation>
</comment>
<proteinExistence type="inferred from homology"/>
<dbReference type="PANTHER" id="PTHR30572">
    <property type="entry name" value="MEMBRANE COMPONENT OF TRANSPORTER-RELATED"/>
    <property type="match status" value="1"/>
</dbReference>
<organism evidence="10 11">
    <name type="scientific">candidate division GN15 bacterium</name>
    <dbReference type="NCBI Taxonomy" id="2072418"/>
    <lineage>
        <taxon>Bacteria</taxon>
        <taxon>candidate division GN15</taxon>
    </lineage>
</organism>